<gene>
    <name evidence="3" type="ORF">CUN85_03115</name>
</gene>
<keyword evidence="2" id="KW-0472">Membrane</keyword>
<dbReference type="Pfam" id="PF11167">
    <property type="entry name" value="DUF2953"/>
    <property type="match status" value="1"/>
</dbReference>
<keyword evidence="4" id="KW-1185">Reference proteome</keyword>
<reference evidence="3 4" key="1">
    <citation type="submission" date="2017-11" db="EMBL/GenBank/DDBJ databases">
        <title>Isolation and Characterization of Methanogenic Archaea from Saline Meromictic Lake at Siberia.</title>
        <authorList>
            <person name="Shen Y."/>
            <person name="Huang H.-H."/>
            <person name="Lai M.-C."/>
            <person name="Chen S.-C."/>
        </authorList>
    </citation>
    <scope>NUCLEOTIDE SEQUENCE [LARGE SCALE GENOMIC DNA]</scope>
    <source>
        <strain evidence="3 4">SY-01</strain>
    </source>
</reference>
<dbReference type="OrthoDB" id="148205at2157"/>
<sequence>MVLEILIALLILLLVLVLFASFHVMLVLDKKGEQFQHKILVKWLFLSYSPDLRKFLGRGGTQNKEEVHEVREPPIIGEDKKEANKPHVAERGGRGEDRPPIIGEEKGQEKKEDKESGRWSVSNIIKILRLLIVPVIRLIEDVLEALDIHKLNFNLKFGLDDPADTGMVVGYLYALRGYLEYQYERVRLYAEPNFIEMMVDFHIIGDIKFRIANLVPAVLTFVFNRNVLKVSWALIRKKDIPDPG</sequence>
<feature type="transmembrane region" description="Helical" evidence="2">
    <location>
        <begin position="6"/>
        <end position="28"/>
    </location>
</feature>
<keyword evidence="2" id="KW-0812">Transmembrane</keyword>
<dbReference type="RefSeq" id="WP_135388849.1">
    <property type="nucleotide sequence ID" value="NZ_PGGK01000002.1"/>
</dbReference>
<dbReference type="InterPro" id="IPR021338">
    <property type="entry name" value="DUF2953"/>
</dbReference>
<feature type="region of interest" description="Disordered" evidence="1">
    <location>
        <begin position="74"/>
        <end position="114"/>
    </location>
</feature>
<protein>
    <recommendedName>
        <fullName evidence="5">DUF2953 domain-containing protein</fullName>
    </recommendedName>
</protein>
<name>A0A4E0PZS6_9EURY</name>
<evidence type="ECO:0000313" key="3">
    <source>
        <dbReference type="EMBL" id="TGC11143.1"/>
    </source>
</evidence>
<dbReference type="Proteomes" id="UP000297295">
    <property type="component" value="Unassembled WGS sequence"/>
</dbReference>
<keyword evidence="2" id="KW-1133">Transmembrane helix</keyword>
<evidence type="ECO:0000313" key="4">
    <source>
        <dbReference type="Proteomes" id="UP000297295"/>
    </source>
</evidence>
<organism evidence="3 4">
    <name type="scientific">Methanolobus halotolerans</name>
    <dbReference type="NCBI Taxonomy" id="2052935"/>
    <lineage>
        <taxon>Archaea</taxon>
        <taxon>Methanobacteriati</taxon>
        <taxon>Methanobacteriota</taxon>
        <taxon>Stenosarchaea group</taxon>
        <taxon>Methanomicrobia</taxon>
        <taxon>Methanosarcinales</taxon>
        <taxon>Methanosarcinaceae</taxon>
        <taxon>Methanolobus</taxon>
    </lineage>
</organism>
<evidence type="ECO:0000256" key="2">
    <source>
        <dbReference type="SAM" id="Phobius"/>
    </source>
</evidence>
<dbReference type="EMBL" id="PGGK01000002">
    <property type="protein sequence ID" value="TGC11143.1"/>
    <property type="molecule type" value="Genomic_DNA"/>
</dbReference>
<comment type="caution">
    <text evidence="3">The sequence shown here is derived from an EMBL/GenBank/DDBJ whole genome shotgun (WGS) entry which is preliminary data.</text>
</comment>
<dbReference type="AlphaFoldDB" id="A0A4E0PZS6"/>
<evidence type="ECO:0008006" key="5">
    <source>
        <dbReference type="Google" id="ProtNLM"/>
    </source>
</evidence>
<accession>A0A4E0PZS6</accession>
<proteinExistence type="predicted"/>
<evidence type="ECO:0000256" key="1">
    <source>
        <dbReference type="SAM" id="MobiDB-lite"/>
    </source>
</evidence>